<feature type="transmembrane region" description="Helical" evidence="1">
    <location>
        <begin position="175"/>
        <end position="193"/>
    </location>
</feature>
<evidence type="ECO:0000256" key="1">
    <source>
        <dbReference type="SAM" id="Phobius"/>
    </source>
</evidence>
<organism evidence="2 3">
    <name type="scientific">Populus alba x Populus x berolinensis</name>
    <dbReference type="NCBI Taxonomy" id="444605"/>
    <lineage>
        <taxon>Eukaryota</taxon>
        <taxon>Viridiplantae</taxon>
        <taxon>Streptophyta</taxon>
        <taxon>Embryophyta</taxon>
        <taxon>Tracheophyta</taxon>
        <taxon>Spermatophyta</taxon>
        <taxon>Magnoliopsida</taxon>
        <taxon>eudicotyledons</taxon>
        <taxon>Gunneridae</taxon>
        <taxon>Pentapetalae</taxon>
        <taxon>rosids</taxon>
        <taxon>fabids</taxon>
        <taxon>Malpighiales</taxon>
        <taxon>Salicaceae</taxon>
        <taxon>Saliceae</taxon>
        <taxon>Populus</taxon>
    </lineage>
</organism>
<keyword evidence="1" id="KW-0472">Membrane</keyword>
<name>A0AAD6MDI7_9ROSI</name>
<protein>
    <submittedName>
        <fullName evidence="2">Uncharacterized protein</fullName>
    </submittedName>
</protein>
<evidence type="ECO:0000313" key="2">
    <source>
        <dbReference type="EMBL" id="KAJ6983553.1"/>
    </source>
</evidence>
<keyword evidence="1" id="KW-1133">Transmembrane helix</keyword>
<dbReference type="EMBL" id="JAQIZT010000010">
    <property type="protein sequence ID" value="KAJ6983553.1"/>
    <property type="molecule type" value="Genomic_DNA"/>
</dbReference>
<proteinExistence type="predicted"/>
<keyword evidence="3" id="KW-1185">Reference proteome</keyword>
<evidence type="ECO:0000313" key="3">
    <source>
        <dbReference type="Proteomes" id="UP001164929"/>
    </source>
</evidence>
<keyword evidence="1" id="KW-0812">Transmembrane</keyword>
<gene>
    <name evidence="2" type="ORF">NC653_026389</name>
</gene>
<accession>A0AAD6MDI7</accession>
<sequence>MLSLYMASHPRRLLVLEQHYANSLKSKMQIWKYFCSSVYTGQSHWRGSIGAIFLPVQCYWEVTAIWNAHINLQLTSPSLGLSFHSTKVKSPSLLTSPCLSFPCIEILYISYSLSSHFLHLGTLNLPKSLDEVNLFGLGPSLTLWRRNTDHGPHHLDVSWSIMFIKRRKEGELSRLLWLWLGNLYGWVLIVEALSKRRSMSCRQLLNHPPN</sequence>
<dbReference type="Proteomes" id="UP001164929">
    <property type="component" value="Chromosome 10"/>
</dbReference>
<dbReference type="AlphaFoldDB" id="A0AAD6MDI7"/>
<reference evidence="2" key="1">
    <citation type="journal article" date="2023" name="Mol. Ecol. Resour.">
        <title>Chromosome-level genome assembly of a triploid poplar Populus alba 'Berolinensis'.</title>
        <authorList>
            <person name="Chen S."/>
            <person name="Yu Y."/>
            <person name="Wang X."/>
            <person name="Wang S."/>
            <person name="Zhang T."/>
            <person name="Zhou Y."/>
            <person name="He R."/>
            <person name="Meng N."/>
            <person name="Wang Y."/>
            <person name="Liu W."/>
            <person name="Liu Z."/>
            <person name="Liu J."/>
            <person name="Guo Q."/>
            <person name="Huang H."/>
            <person name="Sederoff R.R."/>
            <person name="Wang G."/>
            <person name="Qu G."/>
            <person name="Chen S."/>
        </authorList>
    </citation>
    <scope>NUCLEOTIDE SEQUENCE</scope>
    <source>
        <strain evidence="2">SC-2020</strain>
    </source>
</reference>
<comment type="caution">
    <text evidence="2">The sequence shown here is derived from an EMBL/GenBank/DDBJ whole genome shotgun (WGS) entry which is preliminary data.</text>
</comment>